<accession>A0A6G1K2L7</accession>
<name>A0A6G1K2L7_9PLEO</name>
<gene>
    <name evidence="1" type="ORF">K504DRAFT_459275</name>
</gene>
<keyword evidence="2" id="KW-1185">Reference proteome</keyword>
<organism evidence="1 2">
    <name type="scientific">Pleomassaria siparia CBS 279.74</name>
    <dbReference type="NCBI Taxonomy" id="1314801"/>
    <lineage>
        <taxon>Eukaryota</taxon>
        <taxon>Fungi</taxon>
        <taxon>Dikarya</taxon>
        <taxon>Ascomycota</taxon>
        <taxon>Pezizomycotina</taxon>
        <taxon>Dothideomycetes</taxon>
        <taxon>Pleosporomycetidae</taxon>
        <taxon>Pleosporales</taxon>
        <taxon>Pleomassariaceae</taxon>
        <taxon>Pleomassaria</taxon>
    </lineage>
</organism>
<evidence type="ECO:0000313" key="1">
    <source>
        <dbReference type="EMBL" id="KAF2706853.1"/>
    </source>
</evidence>
<reference evidence="1" key="1">
    <citation type="journal article" date="2020" name="Stud. Mycol.">
        <title>101 Dothideomycetes genomes: a test case for predicting lifestyles and emergence of pathogens.</title>
        <authorList>
            <person name="Haridas S."/>
            <person name="Albert R."/>
            <person name="Binder M."/>
            <person name="Bloem J."/>
            <person name="Labutti K."/>
            <person name="Salamov A."/>
            <person name="Andreopoulos B."/>
            <person name="Baker S."/>
            <person name="Barry K."/>
            <person name="Bills G."/>
            <person name="Bluhm B."/>
            <person name="Cannon C."/>
            <person name="Castanera R."/>
            <person name="Culley D."/>
            <person name="Daum C."/>
            <person name="Ezra D."/>
            <person name="Gonzalez J."/>
            <person name="Henrissat B."/>
            <person name="Kuo A."/>
            <person name="Liang C."/>
            <person name="Lipzen A."/>
            <person name="Lutzoni F."/>
            <person name="Magnuson J."/>
            <person name="Mondo S."/>
            <person name="Nolan M."/>
            <person name="Ohm R."/>
            <person name="Pangilinan J."/>
            <person name="Park H.-J."/>
            <person name="Ramirez L."/>
            <person name="Alfaro M."/>
            <person name="Sun H."/>
            <person name="Tritt A."/>
            <person name="Yoshinaga Y."/>
            <person name="Zwiers L.-H."/>
            <person name="Turgeon B."/>
            <person name="Goodwin S."/>
            <person name="Spatafora J."/>
            <person name="Crous P."/>
            <person name="Grigoriev I."/>
        </authorList>
    </citation>
    <scope>NUCLEOTIDE SEQUENCE</scope>
    <source>
        <strain evidence="1">CBS 279.74</strain>
    </source>
</reference>
<evidence type="ECO:0000313" key="2">
    <source>
        <dbReference type="Proteomes" id="UP000799428"/>
    </source>
</evidence>
<dbReference type="Proteomes" id="UP000799428">
    <property type="component" value="Unassembled WGS sequence"/>
</dbReference>
<dbReference type="EMBL" id="MU005775">
    <property type="protein sequence ID" value="KAF2706853.1"/>
    <property type="molecule type" value="Genomic_DNA"/>
</dbReference>
<dbReference type="AlphaFoldDB" id="A0A6G1K2L7"/>
<proteinExistence type="predicted"/>
<protein>
    <submittedName>
        <fullName evidence="1">Uncharacterized protein</fullName>
    </submittedName>
</protein>
<sequence>MTGKRLQAWMTAISSHLSLRSGHGPLSLLTSHQADTDCASFSLECAATDPSTRGTSTLPYRGLATNMTTVIAKEREDCWGEGRFED</sequence>